<accession>A0AA39VLU3</accession>
<name>A0AA39VLU3_ACESA</name>
<feature type="region of interest" description="Disordered" evidence="1">
    <location>
        <begin position="274"/>
        <end position="297"/>
    </location>
</feature>
<dbReference type="AlphaFoldDB" id="A0AA39VLU3"/>
<feature type="region of interest" description="Disordered" evidence="1">
    <location>
        <begin position="109"/>
        <end position="136"/>
    </location>
</feature>
<proteinExistence type="predicted"/>
<feature type="domain" description="NAD(P)-binding" evidence="2">
    <location>
        <begin position="405"/>
        <end position="549"/>
    </location>
</feature>
<dbReference type="PANTHER" id="PTHR12126:SF8">
    <property type="entry name" value="NAD(P)-BINDING ROSSMANN-FOLD SUPERFAMILY PROTEIN"/>
    <property type="match status" value="1"/>
</dbReference>
<keyword evidence="4" id="KW-1185">Reference proteome</keyword>
<reference evidence="3" key="1">
    <citation type="journal article" date="2022" name="Plant J.">
        <title>Strategies of tolerance reflected in two North American maple genomes.</title>
        <authorList>
            <person name="McEvoy S.L."/>
            <person name="Sezen U.U."/>
            <person name="Trouern-Trend A."/>
            <person name="McMahon S.M."/>
            <person name="Schaberg P.G."/>
            <person name="Yang J."/>
            <person name="Wegrzyn J.L."/>
            <person name="Swenson N.G."/>
        </authorList>
    </citation>
    <scope>NUCLEOTIDE SEQUENCE</scope>
    <source>
        <strain evidence="3">NS2018</strain>
    </source>
</reference>
<feature type="compositionally biased region" description="Basic and acidic residues" evidence="1">
    <location>
        <begin position="21"/>
        <end position="30"/>
    </location>
</feature>
<feature type="region of interest" description="Disordered" evidence="1">
    <location>
        <begin position="1"/>
        <end position="59"/>
    </location>
</feature>
<dbReference type="Pfam" id="PF13460">
    <property type="entry name" value="NAD_binding_10"/>
    <property type="match status" value="1"/>
</dbReference>
<dbReference type="InterPro" id="IPR016040">
    <property type="entry name" value="NAD(P)-bd_dom"/>
</dbReference>
<dbReference type="Gene3D" id="3.40.50.720">
    <property type="entry name" value="NAD(P)-binding Rossmann-like Domain"/>
    <property type="match status" value="1"/>
</dbReference>
<evidence type="ECO:0000313" key="4">
    <source>
        <dbReference type="Proteomes" id="UP001168877"/>
    </source>
</evidence>
<dbReference type="GO" id="GO:0005739">
    <property type="term" value="C:mitochondrion"/>
    <property type="evidence" value="ECO:0007669"/>
    <property type="project" value="TreeGrafter"/>
</dbReference>
<gene>
    <name evidence="3" type="ORF">LWI29_018030</name>
</gene>
<protein>
    <recommendedName>
        <fullName evidence="2">NAD(P)-binding domain-containing protein</fullName>
    </recommendedName>
</protein>
<dbReference type="InterPro" id="IPR036291">
    <property type="entry name" value="NAD(P)-bd_dom_sf"/>
</dbReference>
<dbReference type="EMBL" id="JAUESC010000383">
    <property type="protein sequence ID" value="KAK0584757.1"/>
    <property type="molecule type" value="Genomic_DNA"/>
</dbReference>
<organism evidence="3 4">
    <name type="scientific">Acer saccharum</name>
    <name type="common">Sugar maple</name>
    <dbReference type="NCBI Taxonomy" id="4024"/>
    <lineage>
        <taxon>Eukaryota</taxon>
        <taxon>Viridiplantae</taxon>
        <taxon>Streptophyta</taxon>
        <taxon>Embryophyta</taxon>
        <taxon>Tracheophyta</taxon>
        <taxon>Spermatophyta</taxon>
        <taxon>Magnoliopsida</taxon>
        <taxon>eudicotyledons</taxon>
        <taxon>Gunneridae</taxon>
        <taxon>Pentapetalae</taxon>
        <taxon>rosids</taxon>
        <taxon>malvids</taxon>
        <taxon>Sapindales</taxon>
        <taxon>Sapindaceae</taxon>
        <taxon>Hippocastanoideae</taxon>
        <taxon>Acereae</taxon>
        <taxon>Acer</taxon>
    </lineage>
</organism>
<reference evidence="3" key="2">
    <citation type="submission" date="2023-06" db="EMBL/GenBank/DDBJ databases">
        <authorList>
            <person name="Swenson N.G."/>
            <person name="Wegrzyn J.L."/>
            <person name="Mcevoy S.L."/>
        </authorList>
    </citation>
    <scope>NUCLEOTIDE SEQUENCE</scope>
    <source>
        <strain evidence="3">NS2018</strain>
        <tissue evidence="3">Leaf</tissue>
    </source>
</reference>
<dbReference type="GO" id="GO:0044877">
    <property type="term" value="F:protein-containing complex binding"/>
    <property type="evidence" value="ECO:0007669"/>
    <property type="project" value="TreeGrafter"/>
</dbReference>
<dbReference type="PANTHER" id="PTHR12126">
    <property type="entry name" value="NADH-UBIQUINONE OXIDOREDUCTASE 39 KDA SUBUNIT-RELATED"/>
    <property type="match status" value="1"/>
</dbReference>
<dbReference type="SUPFAM" id="SSF51735">
    <property type="entry name" value="NAD(P)-binding Rossmann-fold domains"/>
    <property type="match status" value="1"/>
</dbReference>
<feature type="compositionally biased region" description="Polar residues" evidence="1">
    <location>
        <begin position="1"/>
        <end position="19"/>
    </location>
</feature>
<evidence type="ECO:0000256" key="1">
    <source>
        <dbReference type="SAM" id="MobiDB-lite"/>
    </source>
</evidence>
<sequence>MNSDPAASHSSIRHQSNCEATVEKCPEKGRGLPFTNLHHDSTAKTSSEVRLQKSPWKPPRNSVANQVYFKKLVSLSGCILKKYWSYWSHSLTQLSLKQFQIRVSPATERVPNVSPNEQGVLDESDTNKEKRKPRGRAKLSYLSKGKQLYVEFNTRGQPFGENAAKFSSFLSATSRELVPVTLNKWKDLSQDFRNQLWGHAQNKFDVEECHKKYTMQKMAKLWQDHKSNVVKEVRKKVECNGLNRAAKKLKPNNVTSMEEWKAFIRERCGQKFKRKESETPDAITNRGHTKKGGGFQNEDVTDAVKRIEEANKNATSSDKYSVKNDALAKALGPECQGKIKGLGFGATPSQMGGQASLPRLYTMALSRNGRLLSTDSNRKNDSFKAEEAEIPDVKSPSVEKLLVLGGNGFVGTHICREALERGLTVSSLSRSGRSSLQDSWADNVVWHQGDLLAPDSLKHKLTGVDSVISCVGGFGSNSHMYKINGTANINAVRAAAEQGVKRFAYISAADFGFINYILRGYYEGKRATEKELTTKLPYGGVILRPGFMHGTRRVGKMKLPLSIIGAPLEMILQHAKLLTQIPLIGPLFIPPVSVTSVAKVAVTAATDSAFPPGIVDLTYLITDNILNNWVDVLTNGTWSKISYLESPTTHTCAHHDLVRFVQEVT</sequence>
<dbReference type="InterPro" id="IPR051207">
    <property type="entry name" value="ComplexI_NDUFA9_subunit"/>
</dbReference>
<dbReference type="Proteomes" id="UP001168877">
    <property type="component" value="Unassembled WGS sequence"/>
</dbReference>
<evidence type="ECO:0000259" key="2">
    <source>
        <dbReference type="Pfam" id="PF13460"/>
    </source>
</evidence>
<comment type="caution">
    <text evidence="3">The sequence shown here is derived from an EMBL/GenBank/DDBJ whole genome shotgun (WGS) entry which is preliminary data.</text>
</comment>
<evidence type="ECO:0000313" key="3">
    <source>
        <dbReference type="EMBL" id="KAK0584757.1"/>
    </source>
</evidence>